<dbReference type="EMBL" id="CADCTQ010000037">
    <property type="protein sequence ID" value="CAA9220303.1"/>
    <property type="molecule type" value="Genomic_DNA"/>
</dbReference>
<feature type="non-terminal residue" evidence="2">
    <location>
        <position position="1"/>
    </location>
</feature>
<feature type="non-terminal residue" evidence="2">
    <location>
        <position position="133"/>
    </location>
</feature>
<dbReference type="AlphaFoldDB" id="A0A6J4HD31"/>
<evidence type="ECO:0000256" key="1">
    <source>
        <dbReference type="SAM" id="MobiDB-lite"/>
    </source>
</evidence>
<feature type="compositionally biased region" description="Basic residues" evidence="1">
    <location>
        <begin position="90"/>
        <end position="99"/>
    </location>
</feature>
<reference evidence="2" key="1">
    <citation type="submission" date="2020-02" db="EMBL/GenBank/DDBJ databases">
        <authorList>
            <person name="Meier V. D."/>
        </authorList>
    </citation>
    <scope>NUCLEOTIDE SEQUENCE</scope>
    <source>
        <strain evidence="2">AVDCRST_MAG56</strain>
    </source>
</reference>
<proteinExistence type="predicted"/>
<evidence type="ECO:0000313" key="2">
    <source>
        <dbReference type="EMBL" id="CAA9220303.1"/>
    </source>
</evidence>
<protein>
    <submittedName>
        <fullName evidence="2">Biopolymer transport protein ExbD/TolR potentially related to transport or biosynthesis of folate</fullName>
    </submittedName>
</protein>
<organism evidence="2">
    <name type="scientific">uncultured Cytophagales bacterium</name>
    <dbReference type="NCBI Taxonomy" id="158755"/>
    <lineage>
        <taxon>Bacteria</taxon>
        <taxon>Pseudomonadati</taxon>
        <taxon>Bacteroidota</taxon>
        <taxon>Sphingobacteriia</taxon>
        <taxon>Sphingobacteriales</taxon>
        <taxon>environmental samples</taxon>
    </lineage>
</organism>
<feature type="region of interest" description="Disordered" evidence="1">
    <location>
        <begin position="60"/>
        <end position="133"/>
    </location>
</feature>
<gene>
    <name evidence="2" type="ORF">AVDCRST_MAG56-369</name>
</gene>
<sequence>ENTPQKSFCFGGKHLRPQRHHVFPAAVLPHHFHGGKPQRDQTHAAAGLVGAGREQTDHYAVGDQGQEVLPQQQGRIPRRAGAPTHDHGCRGGRTHRAAARRPVADHPGPGGRNADRRQAQDQNGAGDGPAGQV</sequence>
<accession>A0A6J4HD31</accession>
<name>A0A6J4HD31_9SPHI</name>